<name>A0A8S1L4Z0_9CILI</name>
<evidence type="ECO:0000259" key="1">
    <source>
        <dbReference type="PROSITE" id="PS50042"/>
    </source>
</evidence>
<sequence length="410" mass="48811">MNISENDMYQLILAINKRSMFKTQFDIEFIHTKLQDQPFFRNMHRQIGDTQYYKILKELQYECHLPYEPQVQIGNQSTKLYFILVGKFLILTRNHLSQIQLPSEIQKKIDVQYSQLHPLGYLYPGQYFGEQVMLFDQSHTQTVLPLEKSHLIVLKRETYRRIIEQETKKQESERFANLCQIPLFQKWSAKTIRQLISEIQELNFTPNQIIYQQGDPVDSVYVIIDGQIQLYRTYNRNSLPLIIVGSKECFGEDEILTQFRSHSAKSLTSVKLYRILKNKFLDNIPQDYTSKYFKKDSHHKLSIYQNEDQFRIYRSESLKNINSPAKIMQRILTRNKEKNKTHQSISFQKINELIKKDFRQSNTPTTILQKSNSVHEHTRIHANGKFDKTNYLLRNIKMRSTSLSVWKKPK</sequence>
<organism evidence="2 3">
    <name type="scientific">Paramecium sonneborni</name>
    <dbReference type="NCBI Taxonomy" id="65129"/>
    <lineage>
        <taxon>Eukaryota</taxon>
        <taxon>Sar</taxon>
        <taxon>Alveolata</taxon>
        <taxon>Ciliophora</taxon>
        <taxon>Intramacronucleata</taxon>
        <taxon>Oligohymenophorea</taxon>
        <taxon>Peniculida</taxon>
        <taxon>Parameciidae</taxon>
        <taxon>Paramecium</taxon>
    </lineage>
</organism>
<accession>A0A8S1L4Z0</accession>
<dbReference type="PANTHER" id="PTHR23011:SF28">
    <property type="entry name" value="CYCLIC NUCLEOTIDE-BINDING DOMAIN CONTAINING PROTEIN"/>
    <property type="match status" value="1"/>
</dbReference>
<feature type="domain" description="Cyclic nucleotide-binding" evidence="1">
    <location>
        <begin position="43"/>
        <end position="163"/>
    </location>
</feature>
<gene>
    <name evidence="2" type="ORF">PSON_ATCC_30995.1.T0140382</name>
</gene>
<dbReference type="CDD" id="cd00038">
    <property type="entry name" value="CAP_ED"/>
    <property type="match status" value="2"/>
</dbReference>
<keyword evidence="3" id="KW-1185">Reference proteome</keyword>
<dbReference type="EMBL" id="CAJJDN010000014">
    <property type="protein sequence ID" value="CAD8060632.1"/>
    <property type="molecule type" value="Genomic_DNA"/>
</dbReference>
<dbReference type="Proteomes" id="UP000692954">
    <property type="component" value="Unassembled WGS sequence"/>
</dbReference>
<feature type="domain" description="Cyclic nucleotide-binding" evidence="1">
    <location>
        <begin position="183"/>
        <end position="280"/>
    </location>
</feature>
<reference evidence="2" key="1">
    <citation type="submission" date="2021-01" db="EMBL/GenBank/DDBJ databases">
        <authorList>
            <consortium name="Genoscope - CEA"/>
            <person name="William W."/>
        </authorList>
    </citation>
    <scope>NUCLEOTIDE SEQUENCE</scope>
</reference>
<dbReference type="PANTHER" id="PTHR23011">
    <property type="entry name" value="CYCLIC NUCLEOTIDE-BINDING DOMAIN CONTAINING PROTEIN"/>
    <property type="match status" value="1"/>
</dbReference>
<protein>
    <recommendedName>
        <fullName evidence="1">Cyclic nucleotide-binding domain-containing protein</fullName>
    </recommendedName>
</protein>
<comment type="caution">
    <text evidence="2">The sequence shown here is derived from an EMBL/GenBank/DDBJ whole genome shotgun (WGS) entry which is preliminary data.</text>
</comment>
<dbReference type="SMART" id="SM00100">
    <property type="entry name" value="cNMP"/>
    <property type="match status" value="1"/>
</dbReference>
<dbReference type="InterPro" id="IPR000595">
    <property type="entry name" value="cNMP-bd_dom"/>
</dbReference>
<dbReference type="PROSITE" id="PS50042">
    <property type="entry name" value="CNMP_BINDING_3"/>
    <property type="match status" value="2"/>
</dbReference>
<dbReference type="OrthoDB" id="68328at2759"/>
<proteinExistence type="predicted"/>
<dbReference type="AlphaFoldDB" id="A0A8S1L4Z0"/>
<dbReference type="Pfam" id="PF00027">
    <property type="entry name" value="cNMP_binding"/>
    <property type="match status" value="1"/>
</dbReference>
<evidence type="ECO:0000313" key="3">
    <source>
        <dbReference type="Proteomes" id="UP000692954"/>
    </source>
</evidence>
<evidence type="ECO:0000313" key="2">
    <source>
        <dbReference type="EMBL" id="CAD8060632.1"/>
    </source>
</evidence>